<dbReference type="AlphaFoldDB" id="S7J582"/>
<dbReference type="EMBL" id="ATNB01000028">
    <property type="protein sequence ID" value="EPP35579.1"/>
    <property type="molecule type" value="Genomic_DNA"/>
</dbReference>
<protein>
    <submittedName>
        <fullName evidence="1">Uncharacterized protein</fullName>
    </submittedName>
</protein>
<sequence>TRFLFRNLPFKRISRIFSLEIPHLGENDEFSLWSSPI</sequence>
<name>S7J582_9CHLA</name>
<feature type="non-terminal residue" evidence="1">
    <location>
        <position position="1"/>
    </location>
</feature>
<evidence type="ECO:0000313" key="1">
    <source>
        <dbReference type="EMBL" id="EPP35579.1"/>
    </source>
</evidence>
<dbReference type="Proteomes" id="UP000016200">
    <property type="component" value="Unassembled WGS sequence"/>
</dbReference>
<comment type="caution">
    <text evidence="1">The sequence shown here is derived from an EMBL/GenBank/DDBJ whole genome shotgun (WGS) entry which is preliminary data.</text>
</comment>
<reference evidence="1 2" key="1">
    <citation type="submission" date="2013-04" db="EMBL/GenBank/DDBJ databases">
        <title>Genome sequence of Chlamydia psittaci 10-1398/11.</title>
        <authorList>
            <person name="Huot-Creasy H."/>
            <person name="McCracken C.L."/>
            <person name="Humphries M."/>
            <person name="Sachse K."/>
            <person name="Laroucau K."/>
            <person name="Bavoil P."/>
            <person name="Myers G.S."/>
        </authorList>
    </citation>
    <scope>NUCLEOTIDE SEQUENCE [LARGE SCALE GENOMIC DNA]</scope>
    <source>
        <strain evidence="1 2">10_1398_11</strain>
    </source>
</reference>
<dbReference type="HOGENOM" id="CLU_131228_2_2_0"/>
<gene>
    <name evidence="1" type="ORF">CP10139811_1658</name>
</gene>
<organism evidence="1 2">
    <name type="scientific">Chlamydia ibidis</name>
    <dbReference type="NCBI Taxonomy" id="1405396"/>
    <lineage>
        <taxon>Bacteria</taxon>
        <taxon>Pseudomonadati</taxon>
        <taxon>Chlamydiota</taxon>
        <taxon>Chlamydiia</taxon>
        <taxon>Chlamydiales</taxon>
        <taxon>Chlamydiaceae</taxon>
        <taxon>Chlamydia/Chlamydophila group</taxon>
        <taxon>Chlamydia</taxon>
    </lineage>
</organism>
<proteinExistence type="predicted"/>
<evidence type="ECO:0000313" key="2">
    <source>
        <dbReference type="Proteomes" id="UP000016200"/>
    </source>
</evidence>
<accession>S7J582</accession>